<dbReference type="InterPro" id="IPR030373">
    <property type="entry name" value="PABS_CS"/>
</dbReference>
<dbReference type="PANTHER" id="PTHR46315:SF1">
    <property type="entry name" value="SPERMINE SYNTHASE"/>
    <property type="match status" value="1"/>
</dbReference>
<name>A0AAE0SL69_9BIVA</name>
<accession>A0AAE0SL69</accession>
<dbReference type="PROSITE" id="PS01330">
    <property type="entry name" value="PABS_1"/>
    <property type="match status" value="1"/>
</dbReference>
<proteinExistence type="inferred from homology"/>
<dbReference type="Pfam" id="PF17284">
    <property type="entry name" value="Spermine_synt_N"/>
    <property type="match status" value="1"/>
</dbReference>
<dbReference type="InterPro" id="IPR029063">
    <property type="entry name" value="SAM-dependent_MTases_sf"/>
</dbReference>
<dbReference type="GO" id="GO:0016768">
    <property type="term" value="F:spermine synthase activity"/>
    <property type="evidence" value="ECO:0007669"/>
    <property type="project" value="InterPro"/>
</dbReference>
<evidence type="ECO:0000256" key="3">
    <source>
        <dbReference type="PROSITE-ProRule" id="PRU00354"/>
    </source>
</evidence>
<feature type="domain" description="PABS" evidence="4">
    <location>
        <begin position="80"/>
        <end position="319"/>
    </location>
</feature>
<reference evidence="5" key="2">
    <citation type="journal article" date="2021" name="Genome Biol. Evol.">
        <title>Developing a high-quality reference genome for a parasitic bivalve with doubly uniparental inheritance (Bivalvia: Unionida).</title>
        <authorList>
            <person name="Smith C.H."/>
        </authorList>
    </citation>
    <scope>NUCLEOTIDE SEQUENCE</scope>
    <source>
        <strain evidence="5">CHS0354</strain>
        <tissue evidence="5">Mantle</tissue>
    </source>
</reference>
<protein>
    <recommendedName>
        <fullName evidence="4">PABS domain-containing protein</fullName>
    </recommendedName>
</protein>
<dbReference type="Proteomes" id="UP001195483">
    <property type="component" value="Unassembled WGS sequence"/>
</dbReference>
<dbReference type="EMBL" id="JAEAOA010002342">
    <property type="protein sequence ID" value="KAK3594006.1"/>
    <property type="molecule type" value="Genomic_DNA"/>
</dbReference>
<dbReference type="Gene3D" id="3.40.50.150">
    <property type="entry name" value="Vaccinia Virus protein VP39"/>
    <property type="match status" value="1"/>
</dbReference>
<evidence type="ECO:0000256" key="2">
    <source>
        <dbReference type="ARBA" id="ARBA00022679"/>
    </source>
</evidence>
<reference evidence="5" key="1">
    <citation type="journal article" date="2021" name="Genome Biol. Evol.">
        <title>A High-Quality Reference Genome for a Parasitic Bivalve with Doubly Uniparental Inheritance (Bivalvia: Unionida).</title>
        <authorList>
            <person name="Smith C.H."/>
        </authorList>
    </citation>
    <scope>NUCLEOTIDE SEQUENCE</scope>
    <source>
        <strain evidence="5">CHS0354</strain>
    </source>
</reference>
<dbReference type="GO" id="GO:0006597">
    <property type="term" value="P:spermine biosynthetic process"/>
    <property type="evidence" value="ECO:0007669"/>
    <property type="project" value="InterPro"/>
</dbReference>
<dbReference type="InterPro" id="IPR037163">
    <property type="entry name" value="Spermidine_synt_N_sf"/>
</dbReference>
<reference evidence="5" key="3">
    <citation type="submission" date="2023-05" db="EMBL/GenBank/DDBJ databases">
        <authorList>
            <person name="Smith C.H."/>
        </authorList>
    </citation>
    <scope>NUCLEOTIDE SEQUENCE</scope>
    <source>
        <strain evidence="5">CHS0354</strain>
        <tissue evidence="5">Mantle</tissue>
    </source>
</reference>
<comment type="caution">
    <text evidence="5">The sequence shown here is derived from an EMBL/GenBank/DDBJ whole genome shotgun (WGS) entry which is preliminary data.</text>
</comment>
<keyword evidence="2 3" id="KW-0808">Transferase</keyword>
<evidence type="ECO:0000313" key="6">
    <source>
        <dbReference type="Proteomes" id="UP001195483"/>
    </source>
</evidence>
<dbReference type="PANTHER" id="PTHR46315">
    <property type="entry name" value="SPERMINE SYNTHASE"/>
    <property type="match status" value="1"/>
</dbReference>
<organism evidence="5 6">
    <name type="scientific">Potamilus streckersoni</name>
    <dbReference type="NCBI Taxonomy" id="2493646"/>
    <lineage>
        <taxon>Eukaryota</taxon>
        <taxon>Metazoa</taxon>
        <taxon>Spiralia</taxon>
        <taxon>Lophotrochozoa</taxon>
        <taxon>Mollusca</taxon>
        <taxon>Bivalvia</taxon>
        <taxon>Autobranchia</taxon>
        <taxon>Heteroconchia</taxon>
        <taxon>Palaeoheterodonta</taxon>
        <taxon>Unionida</taxon>
        <taxon>Unionoidea</taxon>
        <taxon>Unionidae</taxon>
        <taxon>Ambleminae</taxon>
        <taxon>Lampsilini</taxon>
        <taxon>Potamilus</taxon>
    </lineage>
</organism>
<feature type="active site" description="Proton acceptor" evidence="3">
    <location>
        <position position="234"/>
    </location>
</feature>
<evidence type="ECO:0000256" key="1">
    <source>
        <dbReference type="ARBA" id="ARBA00007867"/>
    </source>
</evidence>
<dbReference type="Gene3D" id="2.30.140.10">
    <property type="entry name" value="Spermidine synthase, tetramerisation domain"/>
    <property type="match status" value="1"/>
</dbReference>
<evidence type="ECO:0000313" key="5">
    <source>
        <dbReference type="EMBL" id="KAK3594006.1"/>
    </source>
</evidence>
<dbReference type="InterPro" id="IPR015576">
    <property type="entry name" value="Spermine_synthase_animal"/>
</dbReference>
<dbReference type="InterPro" id="IPR030374">
    <property type="entry name" value="PABS"/>
</dbReference>
<dbReference type="AlphaFoldDB" id="A0AAE0SL69"/>
<dbReference type="Pfam" id="PF01564">
    <property type="entry name" value="Spermine_synth"/>
    <property type="match status" value="1"/>
</dbReference>
<comment type="similarity">
    <text evidence="1">Belongs to the spermidine/spermine synthase family.</text>
</comment>
<dbReference type="PROSITE" id="PS51006">
    <property type="entry name" value="PABS_2"/>
    <property type="match status" value="1"/>
</dbReference>
<gene>
    <name evidence="5" type="ORF">CHS0354_040753</name>
</gene>
<dbReference type="SUPFAM" id="SSF53335">
    <property type="entry name" value="S-adenosyl-L-methionine-dependent methyltransferases"/>
    <property type="match status" value="1"/>
</dbReference>
<dbReference type="InterPro" id="IPR035246">
    <property type="entry name" value="Spermidine_synt_N"/>
</dbReference>
<sequence>MKNAKHDNRNHMLMHLYYHGLVTLDIQHYQADKERIRQGASPYTPQYIKIMEERIKKYLGESCQFSRSIMSPIKRGQVCPYFNNGGNSLFEYGSLELIFEKDSQHQNIKIYKTEDMGKILCLDDELMIGDKDIIYTETLLGVERNNFLDKTILILGGGDGGLLHELRKYHPRHVLLVEIDKEVVQACRTHLRGVCGDSLDHLEGNNYQVLINNCVNVLDECVKNGRAFDYVVNDLSEYLVGTKIGHAYDLETSSVIIELSMIILKPGGKYLSRGECASAREHLQRFENEMRSLNLNFSTFKIDVPSFKEPYYTYEIWKP</sequence>
<evidence type="ECO:0000259" key="4">
    <source>
        <dbReference type="PROSITE" id="PS51006"/>
    </source>
</evidence>
<keyword evidence="3" id="KW-0620">Polyamine biosynthesis</keyword>
<keyword evidence="6" id="KW-1185">Reference proteome</keyword>